<comment type="caution">
    <text evidence="1">The sequence shown here is derived from an EMBL/GenBank/DDBJ whole genome shotgun (WGS) entry which is preliminary data.</text>
</comment>
<organism evidence="1 2">
    <name type="scientific">Corynebacterium alimapuense</name>
    <dbReference type="NCBI Taxonomy" id="1576874"/>
    <lineage>
        <taxon>Bacteria</taxon>
        <taxon>Bacillati</taxon>
        <taxon>Actinomycetota</taxon>
        <taxon>Actinomycetes</taxon>
        <taxon>Mycobacteriales</taxon>
        <taxon>Corynebacteriaceae</taxon>
        <taxon>Corynebacterium</taxon>
    </lineage>
</organism>
<dbReference type="Proteomes" id="UP000266975">
    <property type="component" value="Unassembled WGS sequence"/>
</dbReference>
<name>A0A3M8K4U6_9CORY</name>
<protein>
    <submittedName>
        <fullName evidence="1">Uncharacterized protein</fullName>
    </submittedName>
</protein>
<dbReference type="EMBL" id="PTJO01000006">
    <property type="protein sequence ID" value="RNE48216.1"/>
    <property type="molecule type" value="Genomic_DNA"/>
</dbReference>
<keyword evidence="2" id="KW-1185">Reference proteome</keyword>
<sequence length="60" mass="6755">MPNFPWQAIDKNTISTPKDATTNAGSGVFFDWPLVTNQNLVHNILTTLHHHGQQTRQAED</sequence>
<dbReference type="AlphaFoldDB" id="A0A3M8K4U6"/>
<accession>A0A3M8K4U6</accession>
<reference evidence="1 2" key="1">
    <citation type="submission" date="2018-02" db="EMBL/GenBank/DDBJ databases">
        <title>Corynebacterium alimpuense sp. nov., a marine obligate actinomycete isolated from sediments of Valparaiso bay, Chile.</title>
        <authorList>
            <person name="Claverias F."/>
            <person name="Gonzales-Siles L."/>
            <person name="Salva-Serra F."/>
            <person name="Inganaes E."/>
            <person name="Molin K."/>
            <person name="Cumsille A."/>
            <person name="Undabarrena A."/>
            <person name="Couve E."/>
            <person name="Moore E.R.B."/>
            <person name="Gomila M."/>
            <person name="Camara B."/>
        </authorList>
    </citation>
    <scope>NUCLEOTIDE SEQUENCE [LARGE SCALE GENOMIC DNA]</scope>
    <source>
        <strain evidence="1 2">CCUG 69366</strain>
    </source>
</reference>
<evidence type="ECO:0000313" key="2">
    <source>
        <dbReference type="Proteomes" id="UP000266975"/>
    </source>
</evidence>
<evidence type="ECO:0000313" key="1">
    <source>
        <dbReference type="EMBL" id="RNE48216.1"/>
    </source>
</evidence>
<proteinExistence type="predicted"/>
<gene>
    <name evidence="1" type="ORF">C5L39_10150</name>
</gene>